<sequence length="232" mass="26245">MLCAYLSEVVFLKGVHRYLKKHMYSNASTDDLWEALSEESGQDVSKFMTLWTKQVGYPYLEIYEEDVGDNLALHIEQKQYLSSGDTTADDDQVIWWVPLGLVSTEQGFKPKASILTEKKRSFLVPKSGAYKLNFQVVGFFRVHYPISAIQKLRSLISSKELLTPYEQIKIISDTASLAQSGVSSSVNFLELLCYFGEEDNYLAWSEISAACVICYQCGMKSLRQLAPPSIVF</sequence>
<keyword evidence="2" id="KW-1185">Reference proteome</keyword>
<reference evidence="1" key="1">
    <citation type="submission" date="2022-04" db="EMBL/GenBank/DDBJ databases">
        <title>Genome of the entomopathogenic fungus Entomophthora muscae.</title>
        <authorList>
            <person name="Elya C."/>
            <person name="Lovett B.R."/>
            <person name="Lee E."/>
            <person name="Macias A.M."/>
            <person name="Hajek A.E."/>
            <person name="De Bivort B.L."/>
            <person name="Kasson M.T."/>
            <person name="De Fine Licht H.H."/>
            <person name="Stajich J.E."/>
        </authorList>
    </citation>
    <scope>NUCLEOTIDE SEQUENCE</scope>
    <source>
        <strain evidence="1">Berkeley</strain>
    </source>
</reference>
<comment type="caution">
    <text evidence="1">The sequence shown here is derived from an EMBL/GenBank/DDBJ whole genome shotgun (WGS) entry which is preliminary data.</text>
</comment>
<accession>A0ACC2UGR9</accession>
<dbReference type="Proteomes" id="UP001165960">
    <property type="component" value="Unassembled WGS sequence"/>
</dbReference>
<proteinExistence type="predicted"/>
<name>A0ACC2UGR9_9FUNG</name>
<gene>
    <name evidence="1" type="ORF">DSO57_1009261</name>
</gene>
<protein>
    <submittedName>
        <fullName evidence="1">Uncharacterized protein</fullName>
    </submittedName>
</protein>
<organism evidence="1 2">
    <name type="scientific">Entomophthora muscae</name>
    <dbReference type="NCBI Taxonomy" id="34485"/>
    <lineage>
        <taxon>Eukaryota</taxon>
        <taxon>Fungi</taxon>
        <taxon>Fungi incertae sedis</taxon>
        <taxon>Zoopagomycota</taxon>
        <taxon>Entomophthoromycotina</taxon>
        <taxon>Entomophthoromycetes</taxon>
        <taxon>Entomophthorales</taxon>
        <taxon>Entomophthoraceae</taxon>
        <taxon>Entomophthora</taxon>
    </lineage>
</organism>
<evidence type="ECO:0000313" key="2">
    <source>
        <dbReference type="Proteomes" id="UP001165960"/>
    </source>
</evidence>
<evidence type="ECO:0000313" key="1">
    <source>
        <dbReference type="EMBL" id="KAJ9085935.1"/>
    </source>
</evidence>
<dbReference type="EMBL" id="QTSX02000739">
    <property type="protein sequence ID" value="KAJ9085935.1"/>
    <property type="molecule type" value="Genomic_DNA"/>
</dbReference>